<dbReference type="Proteomes" id="UP000230731">
    <property type="component" value="Unassembled WGS sequence"/>
</dbReference>
<proteinExistence type="predicted"/>
<evidence type="ECO:0000313" key="2">
    <source>
        <dbReference type="Proteomes" id="UP000230731"/>
    </source>
</evidence>
<gene>
    <name evidence="1" type="ORF">COT71_00105</name>
</gene>
<accession>A0A2M6X0I9</accession>
<name>A0A2M6X0I9_9BACT</name>
<dbReference type="AlphaFoldDB" id="A0A2M6X0I9"/>
<dbReference type="EMBL" id="PEZP01000001">
    <property type="protein sequence ID" value="PIT98566.1"/>
    <property type="molecule type" value="Genomic_DNA"/>
</dbReference>
<evidence type="ECO:0000313" key="1">
    <source>
        <dbReference type="EMBL" id="PIT98566.1"/>
    </source>
</evidence>
<organism evidence="1 2">
    <name type="scientific">Candidatus Andersenbacteria bacterium CG10_big_fil_rev_8_21_14_0_10_54_11</name>
    <dbReference type="NCBI Taxonomy" id="1974485"/>
    <lineage>
        <taxon>Bacteria</taxon>
        <taxon>Candidatus Anderseniibacteriota</taxon>
    </lineage>
</organism>
<sequence>MGCGLGTIYHLHCKKFPTPAQISACCIAGDAVEYSLDLPAFLVQRLHEIIDHASPQMPADKIMQVEPELLLYAPSQVGATLDKFAYCTDSNRAHATHLLTFAANLESIRPDDVRITTFELSPGNMSFSILEPNKGTHIVYLAAVKSLPAGDFWYLCAKPNVLIMPGPDEDLPHSYRIIEEVIARLKPEQTLLISTKLEHWSRAQPFLNFRVCRPQLAMTNNSYVL</sequence>
<protein>
    <submittedName>
        <fullName evidence="1">Uncharacterized protein</fullName>
    </submittedName>
</protein>
<reference evidence="2" key="1">
    <citation type="submission" date="2017-09" db="EMBL/GenBank/DDBJ databases">
        <title>Depth-based differentiation of microbial function through sediment-hosted aquifers and enrichment of novel symbionts in the deep terrestrial subsurface.</title>
        <authorList>
            <person name="Probst A.J."/>
            <person name="Ladd B."/>
            <person name="Jarett J.K."/>
            <person name="Geller-Mcgrath D.E."/>
            <person name="Sieber C.M.K."/>
            <person name="Emerson J.B."/>
            <person name="Anantharaman K."/>
            <person name="Thomas B.C."/>
            <person name="Malmstrom R."/>
            <person name="Stieglmeier M."/>
            <person name="Klingl A."/>
            <person name="Woyke T."/>
            <person name="Ryan C.M."/>
            <person name="Banfield J.F."/>
        </authorList>
    </citation>
    <scope>NUCLEOTIDE SEQUENCE [LARGE SCALE GENOMIC DNA]</scope>
</reference>
<comment type="caution">
    <text evidence="1">The sequence shown here is derived from an EMBL/GenBank/DDBJ whole genome shotgun (WGS) entry which is preliminary data.</text>
</comment>